<comment type="caution">
    <text evidence="2">The sequence shown here is derived from an EMBL/GenBank/DDBJ whole genome shotgun (WGS) entry which is preliminary data.</text>
</comment>
<dbReference type="AlphaFoldDB" id="A0A2M8LUY5"/>
<sequence>MTNSSGTGGTGPDIGLDDVIRQVREDLTAAQREGDGSTGGLRFAVDRVHLEVAVQVRREGTGKAGLRIGVVTAELGGGVSRDAVHRVQVELIPRHRGGSFQVGGEPCD</sequence>
<evidence type="ECO:0000313" key="2">
    <source>
        <dbReference type="EMBL" id="PJE95762.1"/>
    </source>
</evidence>
<gene>
    <name evidence="2" type="ORF">CUT44_21090</name>
</gene>
<reference evidence="2 3" key="1">
    <citation type="submission" date="2017-11" db="EMBL/GenBank/DDBJ databases">
        <title>Streptomyces carmine sp. nov., a novel actinomycete isolated from Sophora alopecuroides in Xinjiang, China.</title>
        <authorList>
            <person name="Wang Y."/>
            <person name="Luo X."/>
            <person name="Wan C."/>
            <person name="Zhang L."/>
        </authorList>
    </citation>
    <scope>NUCLEOTIDE SEQUENCE [LARGE SCALE GENOMIC DNA]</scope>
    <source>
        <strain evidence="2 3">TRM SA0054</strain>
    </source>
</reference>
<dbReference type="InterPro" id="IPR045608">
    <property type="entry name" value="Trypco2"/>
</dbReference>
<evidence type="ECO:0000259" key="1">
    <source>
        <dbReference type="Pfam" id="PF19631"/>
    </source>
</evidence>
<name>A0A2M8LUY5_9ACTN</name>
<protein>
    <recommendedName>
        <fullName evidence="1">Trypsin-co-occurring domain-containing protein</fullName>
    </recommendedName>
</protein>
<accession>A0A2M8LUY5</accession>
<dbReference type="Proteomes" id="UP000230407">
    <property type="component" value="Unassembled WGS sequence"/>
</dbReference>
<organism evidence="2 3">
    <name type="scientific">Streptomyces carminius</name>
    <dbReference type="NCBI Taxonomy" id="2665496"/>
    <lineage>
        <taxon>Bacteria</taxon>
        <taxon>Bacillati</taxon>
        <taxon>Actinomycetota</taxon>
        <taxon>Actinomycetes</taxon>
        <taxon>Kitasatosporales</taxon>
        <taxon>Streptomycetaceae</taxon>
        <taxon>Streptomyces</taxon>
    </lineage>
</organism>
<dbReference type="Pfam" id="PF19631">
    <property type="entry name" value="Trypco2"/>
    <property type="match status" value="1"/>
</dbReference>
<keyword evidence="3" id="KW-1185">Reference proteome</keyword>
<proteinExistence type="predicted"/>
<feature type="domain" description="Trypsin-co-occurring" evidence="1">
    <location>
        <begin position="14"/>
        <end position="93"/>
    </location>
</feature>
<dbReference type="EMBL" id="PGGW01000061">
    <property type="protein sequence ID" value="PJE95762.1"/>
    <property type="molecule type" value="Genomic_DNA"/>
</dbReference>
<evidence type="ECO:0000313" key="3">
    <source>
        <dbReference type="Proteomes" id="UP000230407"/>
    </source>
</evidence>
<dbReference type="RefSeq" id="WP_100203487.1">
    <property type="nucleotide sequence ID" value="NZ_PGGW01000061.1"/>
</dbReference>